<dbReference type="GO" id="GO:0006083">
    <property type="term" value="P:acetate metabolic process"/>
    <property type="evidence" value="ECO:0007669"/>
    <property type="project" value="InterPro"/>
</dbReference>
<proteinExistence type="predicted"/>
<evidence type="ECO:0000313" key="3">
    <source>
        <dbReference type="Proteomes" id="UP000198706"/>
    </source>
</evidence>
<dbReference type="InterPro" id="IPR026888">
    <property type="entry name" value="AcetylCoA_hyd_C"/>
</dbReference>
<keyword evidence="2" id="KW-0378">Hydrolase</keyword>
<dbReference type="SUPFAM" id="SSF100950">
    <property type="entry name" value="NagB/RpiA/CoA transferase-like"/>
    <property type="match status" value="1"/>
</dbReference>
<dbReference type="EMBL" id="FNFD01000001">
    <property type="protein sequence ID" value="SDJ42105.1"/>
    <property type="molecule type" value="Genomic_DNA"/>
</dbReference>
<dbReference type="RefSeq" id="WP_084333356.1">
    <property type="nucleotide sequence ID" value="NZ_FNFD01000001.1"/>
</dbReference>
<keyword evidence="3" id="KW-1185">Reference proteome</keyword>
<dbReference type="InterPro" id="IPR037171">
    <property type="entry name" value="NagB/RpiA_transferase-like"/>
</dbReference>
<dbReference type="GO" id="GO:0016787">
    <property type="term" value="F:hydrolase activity"/>
    <property type="evidence" value="ECO:0007669"/>
    <property type="project" value="UniProtKB-KW"/>
</dbReference>
<dbReference type="PANTHER" id="PTHR21432:SF20">
    <property type="entry name" value="ACETYL-COA HYDROLASE"/>
    <property type="match status" value="1"/>
</dbReference>
<name>A0A1G8TMG0_9PSED</name>
<evidence type="ECO:0000259" key="1">
    <source>
        <dbReference type="Pfam" id="PF13336"/>
    </source>
</evidence>
<dbReference type="Gene3D" id="3.40.1080.20">
    <property type="entry name" value="Acetyl-CoA hydrolase/transferase C-terminal domain"/>
    <property type="match status" value="1"/>
</dbReference>
<feature type="domain" description="Acetyl-CoA hydrolase/transferase C-terminal" evidence="1">
    <location>
        <begin position="430"/>
        <end position="593"/>
    </location>
</feature>
<dbReference type="AlphaFoldDB" id="A0A1G8TMG0"/>
<dbReference type="Proteomes" id="UP000198706">
    <property type="component" value="Unassembled WGS sequence"/>
</dbReference>
<dbReference type="Gene3D" id="3.40.1080.10">
    <property type="entry name" value="Glutaconate Coenzyme A-transferase"/>
    <property type="match status" value="1"/>
</dbReference>
<keyword evidence="2" id="KW-0808">Transferase</keyword>
<dbReference type="Pfam" id="PF13336">
    <property type="entry name" value="AcetylCoA_hyd_C"/>
    <property type="match status" value="1"/>
</dbReference>
<dbReference type="InterPro" id="IPR038460">
    <property type="entry name" value="AcetylCoA_hyd_C_sf"/>
</dbReference>
<dbReference type="Gene3D" id="3.30.750.70">
    <property type="entry name" value="4-hydroxybutyrate coenzyme like domains"/>
    <property type="match status" value="1"/>
</dbReference>
<sequence length="710" mass="78797">MPRCSLEQAVEQVLARIDGPIRLGLPLGLGKPNRFANLLYRRVKADASRSLTIYTALSLGRPQGGSELEQRFSAPFFERVYGDYPELDYLSDLRRGELPSNIRLEEFYLSPGSLLGNPLAQQQYVSLNYSQVARGLDLKGINVIAQLVARSPHRPGWLSLSCNPDITLDLLPRLAARRAAGEPILCVAQAHAELPYMPGDAELAEEEFDFVIEPVERSTLFSTPNMPVSLQDHAIGLHASTLVRDGGTLQVGIGAMGDALTAALLARQGDNAGYRALLEDMQVPQRWERLIGREGGLAPFAEGLYGCSEMFVLGLLALIEAGVIRRRVYPDEGLQWLANLGVLDAEGRPRSLRLLLEAGLPTHLEEPMLAWLQERGLLASEIERFGDMLFLPDGRRVPADLRDTATQEALEPYLKAAPGGVLVHGGFFLGPQAFYERLTELSDAQRERIGMTAIGFINRLYGNERLKRLQRRDARFINSAFAMTLLGAGIADQLEDGRVVSGVGGQHDFVAQAHELEGARSILMLRSWRESGGEVTSNIVWQYGHATIPRHLRDIVVTEYGIADLRGKSDAEVIEALIRIADSRFQEDLIDQAQRAGKLPEDFELPWAYRQNTPWRLLALQAQHPRLFAEYPLGSDFTGHEQDLLRALRWLKSKLKLSEILELGMATLFDLPDPQTYAGHLQRMGLAEPEGLREQLYQKLVLAGLKATAT</sequence>
<reference evidence="2 3" key="1">
    <citation type="submission" date="2016-10" db="EMBL/GenBank/DDBJ databases">
        <authorList>
            <person name="de Groot N.N."/>
        </authorList>
    </citation>
    <scope>NUCLEOTIDE SEQUENCE [LARGE SCALE GENOMIC DNA]</scope>
    <source>
        <strain evidence="2 3">JCM 21544</strain>
    </source>
</reference>
<organism evidence="2 3">
    <name type="scientific">Pseudomonas indica</name>
    <dbReference type="NCBI Taxonomy" id="137658"/>
    <lineage>
        <taxon>Bacteria</taxon>
        <taxon>Pseudomonadati</taxon>
        <taxon>Pseudomonadota</taxon>
        <taxon>Gammaproteobacteria</taxon>
        <taxon>Pseudomonadales</taxon>
        <taxon>Pseudomonadaceae</taxon>
        <taxon>Pseudomonas</taxon>
    </lineage>
</organism>
<gene>
    <name evidence="2" type="ORF">SAMN05216186_101402</name>
</gene>
<dbReference type="STRING" id="137658.SAMN05216186_101402"/>
<evidence type="ECO:0000313" key="2">
    <source>
        <dbReference type="EMBL" id="SDJ42105.1"/>
    </source>
</evidence>
<dbReference type="InterPro" id="IPR046433">
    <property type="entry name" value="ActCoA_hydro"/>
</dbReference>
<protein>
    <submittedName>
        <fullName evidence="2">Acetyl-CoA hydrolase/transferase C-terminal domain-containing protein</fullName>
    </submittedName>
</protein>
<dbReference type="PANTHER" id="PTHR21432">
    <property type="entry name" value="ACETYL-COA HYDROLASE-RELATED"/>
    <property type="match status" value="1"/>
</dbReference>
<accession>A0A1G8TMG0</accession>
<dbReference type="GO" id="GO:0008775">
    <property type="term" value="F:acetate CoA-transferase activity"/>
    <property type="evidence" value="ECO:0007669"/>
    <property type="project" value="InterPro"/>
</dbReference>